<dbReference type="PANTHER" id="PTHR31338">
    <property type="entry name" value="POLYKETIDE CYCLASE/DEHYDRASE AND LIPID TRANSPORT SUPERFAMILY PROTEIN"/>
    <property type="match status" value="1"/>
</dbReference>
<comment type="similarity">
    <text evidence="1">Belongs to the MLP family.</text>
</comment>
<dbReference type="InterPro" id="IPR052006">
    <property type="entry name" value="MLP-like"/>
</dbReference>
<evidence type="ECO:0000313" key="4">
    <source>
        <dbReference type="EMBL" id="KAF3550303.1"/>
    </source>
</evidence>
<gene>
    <name evidence="4" type="ORF">DY000_02009409</name>
</gene>
<evidence type="ECO:0000256" key="1">
    <source>
        <dbReference type="ARBA" id="ARBA00038242"/>
    </source>
</evidence>
<dbReference type="InterPro" id="IPR000916">
    <property type="entry name" value="Bet_v_I/MLP"/>
</dbReference>
<dbReference type="InterPro" id="IPR023393">
    <property type="entry name" value="START-like_dom_sf"/>
</dbReference>
<evidence type="ECO:0000313" key="5">
    <source>
        <dbReference type="Proteomes" id="UP000266723"/>
    </source>
</evidence>
<evidence type="ECO:0000259" key="3">
    <source>
        <dbReference type="SMART" id="SM01037"/>
    </source>
</evidence>
<name>A0ABQ7CGN6_BRACR</name>
<dbReference type="Pfam" id="PF00407">
    <property type="entry name" value="Bet_v_1"/>
    <property type="match status" value="1"/>
</dbReference>
<dbReference type="EMBL" id="QGKV02000832">
    <property type="protein sequence ID" value="KAF3550303.1"/>
    <property type="molecule type" value="Genomic_DNA"/>
</dbReference>
<dbReference type="Proteomes" id="UP000266723">
    <property type="component" value="Unassembled WGS sequence"/>
</dbReference>
<feature type="compositionally biased region" description="Polar residues" evidence="2">
    <location>
        <begin position="1"/>
        <end position="25"/>
    </location>
</feature>
<feature type="domain" description="Bet v I/Major latex protein" evidence="3">
    <location>
        <begin position="3"/>
        <end position="118"/>
    </location>
</feature>
<evidence type="ECO:0000256" key="2">
    <source>
        <dbReference type="SAM" id="MobiDB-lite"/>
    </source>
</evidence>
<keyword evidence="5" id="KW-1185">Reference proteome</keyword>
<organism evidence="4 5">
    <name type="scientific">Brassica cretica</name>
    <name type="common">Mustard</name>
    <dbReference type="NCBI Taxonomy" id="69181"/>
    <lineage>
        <taxon>Eukaryota</taxon>
        <taxon>Viridiplantae</taxon>
        <taxon>Streptophyta</taxon>
        <taxon>Embryophyta</taxon>
        <taxon>Tracheophyta</taxon>
        <taxon>Spermatophyta</taxon>
        <taxon>Magnoliopsida</taxon>
        <taxon>eudicotyledons</taxon>
        <taxon>Gunneridae</taxon>
        <taxon>Pentapetalae</taxon>
        <taxon>rosids</taxon>
        <taxon>malvids</taxon>
        <taxon>Brassicales</taxon>
        <taxon>Brassicaceae</taxon>
        <taxon>Brassiceae</taxon>
        <taxon>Brassica</taxon>
    </lineage>
</organism>
<dbReference type="Gene3D" id="3.30.530.20">
    <property type="match status" value="1"/>
</dbReference>
<sequence>MPSLTPLATTSRVSPFTKANGTLTGPSRLGTTHAVYKERRELDDEKKMVTFRGLEGHVMEQFRVFDIVAEFIPKSEDSCVCKSTMIWETRNDEFPERGSYMKLFTSMFYDMEDQVLEA</sequence>
<proteinExistence type="inferred from homology"/>
<dbReference type="SUPFAM" id="SSF55961">
    <property type="entry name" value="Bet v1-like"/>
    <property type="match status" value="1"/>
</dbReference>
<dbReference type="SMART" id="SM01037">
    <property type="entry name" value="Bet_v_1"/>
    <property type="match status" value="1"/>
</dbReference>
<accession>A0ABQ7CGN6</accession>
<dbReference type="PANTHER" id="PTHR31338:SF32">
    <property type="entry name" value="BET V I_MAJOR LATEX PROTEIN DOMAIN-CONTAINING PROTEIN"/>
    <property type="match status" value="1"/>
</dbReference>
<protein>
    <recommendedName>
        <fullName evidence="3">Bet v I/Major latex protein domain-containing protein</fullName>
    </recommendedName>
</protein>
<comment type="caution">
    <text evidence="4">The sequence shown here is derived from an EMBL/GenBank/DDBJ whole genome shotgun (WGS) entry which is preliminary data.</text>
</comment>
<feature type="region of interest" description="Disordered" evidence="2">
    <location>
        <begin position="1"/>
        <end position="30"/>
    </location>
</feature>
<reference evidence="4 5" key="1">
    <citation type="journal article" date="2020" name="BMC Genomics">
        <title>Intraspecific diversification of the crop wild relative Brassica cretica Lam. using demographic model selection.</title>
        <authorList>
            <person name="Kioukis A."/>
            <person name="Michalopoulou V.A."/>
            <person name="Briers L."/>
            <person name="Pirintsos S."/>
            <person name="Studholme D.J."/>
            <person name="Pavlidis P."/>
            <person name="Sarris P.F."/>
        </authorList>
    </citation>
    <scope>NUCLEOTIDE SEQUENCE [LARGE SCALE GENOMIC DNA]</scope>
    <source>
        <strain evidence="5">cv. PFS-1207/04</strain>
    </source>
</reference>